<dbReference type="EMBL" id="GEDG01023842">
    <property type="protein sequence ID" value="JAP16427.1"/>
    <property type="molecule type" value="Transcribed_RNA"/>
</dbReference>
<reference evidence="1" key="1">
    <citation type="submission" date="2015-12" db="EMBL/GenBank/DDBJ databases">
        <title>Gene expression during late stages of embryo sac development: a critical building block for successful pollen-pistil interactions.</title>
        <authorList>
            <person name="Liu Y."/>
            <person name="Joly V."/>
            <person name="Sabar M."/>
            <person name="Matton D.P."/>
        </authorList>
    </citation>
    <scope>NUCLEOTIDE SEQUENCE</scope>
</reference>
<protein>
    <submittedName>
        <fullName evidence="1">Putative ovule protein</fullName>
    </submittedName>
</protein>
<sequence length="96" mass="10435">MESTNSLSVTGMISMALTNPNESLFGINSSTKTSISEVTKYSFTNEKILELPPEPSKSEFLSKISPATLNSETNFKPFAATAKYDSFASRFPNVKG</sequence>
<dbReference type="AlphaFoldDB" id="A0A0V0HAC7"/>
<accession>A0A0V0HAC7</accession>
<proteinExistence type="predicted"/>
<organism evidence="1">
    <name type="scientific">Solanum chacoense</name>
    <name type="common">Chaco potato</name>
    <dbReference type="NCBI Taxonomy" id="4108"/>
    <lineage>
        <taxon>Eukaryota</taxon>
        <taxon>Viridiplantae</taxon>
        <taxon>Streptophyta</taxon>
        <taxon>Embryophyta</taxon>
        <taxon>Tracheophyta</taxon>
        <taxon>Spermatophyta</taxon>
        <taxon>Magnoliopsida</taxon>
        <taxon>eudicotyledons</taxon>
        <taxon>Gunneridae</taxon>
        <taxon>Pentapetalae</taxon>
        <taxon>asterids</taxon>
        <taxon>lamiids</taxon>
        <taxon>Solanales</taxon>
        <taxon>Solanaceae</taxon>
        <taxon>Solanoideae</taxon>
        <taxon>Solaneae</taxon>
        <taxon>Solanum</taxon>
    </lineage>
</organism>
<name>A0A0V0HAC7_SOLCH</name>
<evidence type="ECO:0000313" key="1">
    <source>
        <dbReference type="EMBL" id="JAP16427.1"/>
    </source>
</evidence>